<dbReference type="InterPro" id="IPR036388">
    <property type="entry name" value="WH-like_DNA-bd_sf"/>
</dbReference>
<dbReference type="GO" id="GO:0003677">
    <property type="term" value="F:DNA binding"/>
    <property type="evidence" value="ECO:0007669"/>
    <property type="project" value="UniProtKB-KW"/>
</dbReference>
<dbReference type="GO" id="GO:0005829">
    <property type="term" value="C:cytosol"/>
    <property type="evidence" value="ECO:0007669"/>
    <property type="project" value="TreeGrafter"/>
</dbReference>
<dbReference type="InterPro" id="IPR000847">
    <property type="entry name" value="LysR_HTH_N"/>
</dbReference>
<dbReference type="PROSITE" id="PS50931">
    <property type="entry name" value="HTH_LYSR"/>
    <property type="match status" value="1"/>
</dbReference>
<dbReference type="GO" id="GO:0003700">
    <property type="term" value="F:DNA-binding transcription factor activity"/>
    <property type="evidence" value="ECO:0007669"/>
    <property type="project" value="InterPro"/>
</dbReference>
<organism evidence="6 7">
    <name type="scientific">Pannonibacter phragmitetus</name>
    <dbReference type="NCBI Taxonomy" id="121719"/>
    <lineage>
        <taxon>Bacteria</taxon>
        <taxon>Pseudomonadati</taxon>
        <taxon>Pseudomonadota</taxon>
        <taxon>Alphaproteobacteria</taxon>
        <taxon>Hyphomicrobiales</taxon>
        <taxon>Stappiaceae</taxon>
        <taxon>Pannonibacter</taxon>
    </lineage>
</organism>
<accession>A0A0U3MXX1</accession>
<protein>
    <recommendedName>
        <fullName evidence="5">HTH lysR-type domain-containing protein</fullName>
    </recommendedName>
</protein>
<feature type="domain" description="HTH lysR-type" evidence="5">
    <location>
        <begin position="1"/>
        <end position="58"/>
    </location>
</feature>
<dbReference type="AlphaFoldDB" id="A0A0U3MXX1"/>
<evidence type="ECO:0000256" key="2">
    <source>
        <dbReference type="ARBA" id="ARBA00023015"/>
    </source>
</evidence>
<dbReference type="PANTHER" id="PTHR30419:SF30">
    <property type="entry name" value="LYSR FAMILY TRANSCRIPTIONAL REGULATOR"/>
    <property type="match status" value="1"/>
</dbReference>
<dbReference type="Pfam" id="PF00126">
    <property type="entry name" value="HTH_1"/>
    <property type="match status" value="1"/>
</dbReference>
<dbReference type="PANTHER" id="PTHR30419">
    <property type="entry name" value="HTH-TYPE TRANSCRIPTIONAL REGULATOR YBHD"/>
    <property type="match status" value="1"/>
</dbReference>
<dbReference type="CDD" id="cd05466">
    <property type="entry name" value="PBP2_LTTR_substrate"/>
    <property type="match status" value="1"/>
</dbReference>
<keyword evidence="2" id="KW-0805">Transcription regulation</keyword>
<comment type="similarity">
    <text evidence="1">Belongs to the LysR transcriptional regulatory family.</text>
</comment>
<proteinExistence type="inferred from homology"/>
<evidence type="ECO:0000313" key="7">
    <source>
        <dbReference type="Proteomes" id="UP000064921"/>
    </source>
</evidence>
<keyword evidence="7" id="KW-1185">Reference proteome</keyword>
<dbReference type="SUPFAM" id="SSF53850">
    <property type="entry name" value="Periplasmic binding protein-like II"/>
    <property type="match status" value="1"/>
</dbReference>
<evidence type="ECO:0000259" key="5">
    <source>
        <dbReference type="PROSITE" id="PS50931"/>
    </source>
</evidence>
<gene>
    <name evidence="6" type="ORF">APZ00_20570</name>
</gene>
<dbReference type="STRING" id="121719.APZ00_20570"/>
<dbReference type="Pfam" id="PF03466">
    <property type="entry name" value="LysR_substrate"/>
    <property type="match status" value="1"/>
</dbReference>
<reference evidence="6 7" key="1">
    <citation type="submission" date="2015-10" db="EMBL/GenBank/DDBJ databases">
        <title>The world's first case of liver abscess caused by Pannonibacter phragmitetus.</title>
        <authorList>
            <person name="Ming D."/>
            <person name="Wang M."/>
            <person name="Zhou Y."/>
            <person name="Jiang T."/>
            <person name="Hu S."/>
        </authorList>
    </citation>
    <scope>NUCLEOTIDE SEQUENCE [LARGE SCALE GENOMIC DNA]</scope>
    <source>
        <strain evidence="6 7">31801</strain>
    </source>
</reference>
<dbReference type="InterPro" id="IPR050950">
    <property type="entry name" value="HTH-type_LysR_regulators"/>
</dbReference>
<sequence>MKTQQLKALVALADKGSIRGAAREMGLSQSALTKMLRELEAQTGAALLLRASHGTQFTPAGKALMTHARLIVATMRRAEEEVRRISGQTVATARIAVTPVVAATKLGSIIHEFQRRHPEGQLEVESGTLGNIVPRLQDGQLDLALGIAVPNALPADLAFFSFAEVQIAPVTGSTRFAGRQVSWEELAQERWLLNPAPGSADQATLDWLAAKDVTLAHPPTLCRSPFLLAALNRSTDLIAFCPLRILDHAFWGQDLHEISVPDLPPPMQLGVLTRKHTPASLVSRDIIDISTRLLQTL</sequence>
<dbReference type="RefSeq" id="WP_058900059.1">
    <property type="nucleotide sequence ID" value="NZ_CP013068.1"/>
</dbReference>
<evidence type="ECO:0000256" key="4">
    <source>
        <dbReference type="ARBA" id="ARBA00023163"/>
    </source>
</evidence>
<dbReference type="Gene3D" id="1.10.10.10">
    <property type="entry name" value="Winged helix-like DNA-binding domain superfamily/Winged helix DNA-binding domain"/>
    <property type="match status" value="1"/>
</dbReference>
<dbReference type="Gene3D" id="3.40.190.10">
    <property type="entry name" value="Periplasmic binding protein-like II"/>
    <property type="match status" value="2"/>
</dbReference>
<keyword evidence="4" id="KW-0804">Transcription</keyword>
<evidence type="ECO:0000256" key="1">
    <source>
        <dbReference type="ARBA" id="ARBA00009437"/>
    </source>
</evidence>
<keyword evidence="3" id="KW-0238">DNA-binding</keyword>
<dbReference type="InterPro" id="IPR005119">
    <property type="entry name" value="LysR_subst-bd"/>
</dbReference>
<evidence type="ECO:0000313" key="6">
    <source>
        <dbReference type="EMBL" id="ALV29143.1"/>
    </source>
</evidence>
<dbReference type="Proteomes" id="UP000064921">
    <property type="component" value="Chromosome"/>
</dbReference>
<dbReference type="InterPro" id="IPR036390">
    <property type="entry name" value="WH_DNA-bd_sf"/>
</dbReference>
<dbReference type="eggNOG" id="COG0583">
    <property type="taxonomic scope" value="Bacteria"/>
</dbReference>
<dbReference type="EMBL" id="CP013068">
    <property type="protein sequence ID" value="ALV29143.1"/>
    <property type="molecule type" value="Genomic_DNA"/>
</dbReference>
<dbReference type="SUPFAM" id="SSF46785">
    <property type="entry name" value="Winged helix' DNA-binding domain"/>
    <property type="match status" value="1"/>
</dbReference>
<evidence type="ECO:0000256" key="3">
    <source>
        <dbReference type="ARBA" id="ARBA00023125"/>
    </source>
</evidence>
<name>A0A0U3MXX1_9HYPH</name>
<dbReference type="KEGG" id="pphr:APZ00_20570"/>